<evidence type="ECO:0000313" key="2">
    <source>
        <dbReference type="EMBL" id="GIP17902.1"/>
    </source>
</evidence>
<proteinExistence type="predicted"/>
<dbReference type="AlphaFoldDB" id="A0A920CVA3"/>
<dbReference type="EMBL" id="BOSE01000007">
    <property type="protein sequence ID" value="GIP17902.1"/>
    <property type="molecule type" value="Genomic_DNA"/>
</dbReference>
<name>A0A920CVA3_9BACL</name>
<evidence type="ECO:0000313" key="3">
    <source>
        <dbReference type="Proteomes" id="UP000683139"/>
    </source>
</evidence>
<reference evidence="2" key="1">
    <citation type="submission" date="2021-03" db="EMBL/GenBank/DDBJ databases">
        <title>Antimicrobial resistance genes in bacteria isolated from Japanese honey, and their potential for conferring macrolide and lincosamide resistance in the American foulbrood pathogen Paenibacillus larvae.</title>
        <authorList>
            <person name="Okamoto M."/>
            <person name="Kumagai M."/>
            <person name="Kanamori H."/>
            <person name="Takamatsu D."/>
        </authorList>
    </citation>
    <scope>NUCLEOTIDE SEQUENCE</scope>
    <source>
        <strain evidence="2">J40TS1</strain>
    </source>
</reference>
<protein>
    <submittedName>
        <fullName evidence="2">Uncharacterized protein</fullName>
    </submittedName>
</protein>
<gene>
    <name evidence="2" type="ORF">J40TS1_35440</name>
</gene>
<comment type="caution">
    <text evidence="2">The sequence shown here is derived from an EMBL/GenBank/DDBJ whole genome shotgun (WGS) entry which is preliminary data.</text>
</comment>
<feature type="signal peptide" evidence="1">
    <location>
        <begin position="1"/>
        <end position="19"/>
    </location>
</feature>
<accession>A0A920CVA3</accession>
<dbReference type="Proteomes" id="UP000683139">
    <property type="component" value="Unassembled WGS sequence"/>
</dbReference>
<feature type="chain" id="PRO_5037667322" evidence="1">
    <location>
        <begin position="20"/>
        <end position="95"/>
    </location>
</feature>
<keyword evidence="1" id="KW-0732">Signal</keyword>
<organism evidence="2 3">
    <name type="scientific">Paenibacillus montaniterrae</name>
    <dbReference type="NCBI Taxonomy" id="429341"/>
    <lineage>
        <taxon>Bacteria</taxon>
        <taxon>Bacillati</taxon>
        <taxon>Bacillota</taxon>
        <taxon>Bacilli</taxon>
        <taxon>Bacillales</taxon>
        <taxon>Paenibacillaceae</taxon>
        <taxon>Paenibacillus</taxon>
    </lineage>
</organism>
<sequence>MLLLLAGVFAPLLPLQAVATSTNASNAVSINENLRICISPFLDNFCYTLIIMEQHAKRDVHLYADHVQIYALAEPADYLPIYAPLALYPAHIQAS</sequence>
<keyword evidence="3" id="KW-1185">Reference proteome</keyword>
<evidence type="ECO:0000256" key="1">
    <source>
        <dbReference type="SAM" id="SignalP"/>
    </source>
</evidence>